<gene>
    <name evidence="2" type="ORF">BSTOLATCC_MIC45557</name>
</gene>
<proteinExistence type="predicted"/>
<organism evidence="2 3">
    <name type="scientific">Blepharisma stoltei</name>
    <dbReference type="NCBI Taxonomy" id="1481888"/>
    <lineage>
        <taxon>Eukaryota</taxon>
        <taxon>Sar</taxon>
        <taxon>Alveolata</taxon>
        <taxon>Ciliophora</taxon>
        <taxon>Postciliodesmatophora</taxon>
        <taxon>Heterotrichea</taxon>
        <taxon>Heterotrichida</taxon>
        <taxon>Blepharismidae</taxon>
        <taxon>Blepharisma</taxon>
    </lineage>
</organism>
<dbReference type="Proteomes" id="UP001162131">
    <property type="component" value="Unassembled WGS sequence"/>
</dbReference>
<protein>
    <submittedName>
        <fullName evidence="2">Uncharacterized protein</fullName>
    </submittedName>
</protein>
<reference evidence="2" key="1">
    <citation type="submission" date="2021-09" db="EMBL/GenBank/DDBJ databases">
        <authorList>
            <consortium name="AG Swart"/>
            <person name="Singh M."/>
            <person name="Singh A."/>
            <person name="Seah K."/>
            <person name="Emmerich C."/>
        </authorList>
    </citation>
    <scope>NUCLEOTIDE SEQUENCE</scope>
    <source>
        <strain evidence="2">ATCC30299</strain>
    </source>
</reference>
<keyword evidence="3" id="KW-1185">Reference proteome</keyword>
<keyword evidence="1" id="KW-0175">Coiled coil</keyword>
<dbReference type="EMBL" id="CAJZBQ010000045">
    <property type="protein sequence ID" value="CAG9328099.1"/>
    <property type="molecule type" value="Genomic_DNA"/>
</dbReference>
<evidence type="ECO:0000313" key="2">
    <source>
        <dbReference type="EMBL" id="CAG9328099.1"/>
    </source>
</evidence>
<sequence>MNLNLEELDSELNMDREYLIGKLKSRSEEQLNNKIPKEFLNFIDSLITYLGEGASDSLNEMDNIIRNWNIDFDIRSESYKDNDYWGKVLIYYCWNSKHFISLKEFWEMKVKEKNEQEAKEVAEQETKQEINEETKEELKEEIKKEIKEIDIVQEDFSSLNPIDFFSDINILYLPEEHKGYKENQVSQKGKKWTQKEIDLQVQLLSEFKNCCVLNILFDIKISNQVKKWLISQLSNLFSLSINYSNENANFIIKTIPFVMQLISKPIVKANNNQKKNFDTLARSRAVKESLDNIGLKINFFS</sequence>
<dbReference type="AlphaFoldDB" id="A0AAU9JUG8"/>
<comment type="caution">
    <text evidence="2">The sequence shown here is derived from an EMBL/GenBank/DDBJ whole genome shotgun (WGS) entry which is preliminary data.</text>
</comment>
<accession>A0AAU9JUG8</accession>
<name>A0AAU9JUG8_9CILI</name>
<feature type="coiled-coil region" evidence="1">
    <location>
        <begin position="108"/>
        <end position="155"/>
    </location>
</feature>
<evidence type="ECO:0000256" key="1">
    <source>
        <dbReference type="SAM" id="Coils"/>
    </source>
</evidence>
<evidence type="ECO:0000313" key="3">
    <source>
        <dbReference type="Proteomes" id="UP001162131"/>
    </source>
</evidence>